<comment type="caution">
    <text evidence="3">The sequence shown here is derived from an EMBL/GenBank/DDBJ whole genome shotgun (WGS) entry which is preliminary data.</text>
</comment>
<dbReference type="AlphaFoldDB" id="A0A9P6JL18"/>
<keyword evidence="4" id="KW-1185">Reference proteome</keyword>
<dbReference type="Proteomes" id="UP000807306">
    <property type="component" value="Unassembled WGS sequence"/>
</dbReference>
<sequence length="93" mass="9807">MKTLPAIFASVIVFLSGVMCQAPPIPPPGLYCCPPTGPGGLTLRERQVGPYTIYCWYSDTVYCVYNPSNGKGSTIPGCPSNTPSNPTPPTCPV</sequence>
<organism evidence="3 4">
    <name type="scientific">Crepidotus variabilis</name>
    <dbReference type="NCBI Taxonomy" id="179855"/>
    <lineage>
        <taxon>Eukaryota</taxon>
        <taxon>Fungi</taxon>
        <taxon>Dikarya</taxon>
        <taxon>Basidiomycota</taxon>
        <taxon>Agaricomycotina</taxon>
        <taxon>Agaricomycetes</taxon>
        <taxon>Agaricomycetidae</taxon>
        <taxon>Agaricales</taxon>
        <taxon>Agaricineae</taxon>
        <taxon>Crepidotaceae</taxon>
        <taxon>Crepidotus</taxon>
    </lineage>
</organism>
<feature type="chain" id="PRO_5040201934" evidence="2">
    <location>
        <begin position="21"/>
        <end position="93"/>
    </location>
</feature>
<dbReference type="EMBL" id="MU157900">
    <property type="protein sequence ID" value="KAF9524360.1"/>
    <property type="molecule type" value="Genomic_DNA"/>
</dbReference>
<accession>A0A9P6JL18</accession>
<evidence type="ECO:0000256" key="2">
    <source>
        <dbReference type="SAM" id="SignalP"/>
    </source>
</evidence>
<name>A0A9P6JL18_9AGAR</name>
<evidence type="ECO:0000313" key="3">
    <source>
        <dbReference type="EMBL" id="KAF9524360.1"/>
    </source>
</evidence>
<feature type="signal peptide" evidence="2">
    <location>
        <begin position="1"/>
        <end position="20"/>
    </location>
</feature>
<evidence type="ECO:0000313" key="4">
    <source>
        <dbReference type="Proteomes" id="UP000807306"/>
    </source>
</evidence>
<reference evidence="3" key="1">
    <citation type="submission" date="2020-11" db="EMBL/GenBank/DDBJ databases">
        <authorList>
            <consortium name="DOE Joint Genome Institute"/>
            <person name="Ahrendt S."/>
            <person name="Riley R."/>
            <person name="Andreopoulos W."/>
            <person name="Labutti K."/>
            <person name="Pangilinan J."/>
            <person name="Ruiz-Duenas F.J."/>
            <person name="Barrasa J.M."/>
            <person name="Sanchez-Garcia M."/>
            <person name="Camarero S."/>
            <person name="Miyauchi S."/>
            <person name="Serrano A."/>
            <person name="Linde D."/>
            <person name="Babiker R."/>
            <person name="Drula E."/>
            <person name="Ayuso-Fernandez I."/>
            <person name="Pacheco R."/>
            <person name="Padilla G."/>
            <person name="Ferreira P."/>
            <person name="Barriuso J."/>
            <person name="Kellner H."/>
            <person name="Castanera R."/>
            <person name="Alfaro M."/>
            <person name="Ramirez L."/>
            <person name="Pisabarro A.G."/>
            <person name="Kuo A."/>
            <person name="Tritt A."/>
            <person name="Lipzen A."/>
            <person name="He G."/>
            <person name="Yan M."/>
            <person name="Ng V."/>
            <person name="Cullen D."/>
            <person name="Martin F."/>
            <person name="Rosso M.-N."/>
            <person name="Henrissat B."/>
            <person name="Hibbett D."/>
            <person name="Martinez A.T."/>
            <person name="Grigoriev I.V."/>
        </authorList>
    </citation>
    <scope>NUCLEOTIDE SEQUENCE</scope>
    <source>
        <strain evidence="3">CBS 506.95</strain>
    </source>
</reference>
<keyword evidence="2" id="KW-0732">Signal</keyword>
<feature type="region of interest" description="Disordered" evidence="1">
    <location>
        <begin position="74"/>
        <end position="93"/>
    </location>
</feature>
<gene>
    <name evidence="3" type="ORF">CPB83DRAFT_861435</name>
</gene>
<protein>
    <submittedName>
        <fullName evidence="3">Uncharacterized protein</fullName>
    </submittedName>
</protein>
<proteinExistence type="predicted"/>
<evidence type="ECO:0000256" key="1">
    <source>
        <dbReference type="SAM" id="MobiDB-lite"/>
    </source>
</evidence>